<evidence type="ECO:0000256" key="5">
    <source>
        <dbReference type="ARBA" id="ARBA00022692"/>
    </source>
</evidence>
<evidence type="ECO:0000313" key="10">
    <source>
        <dbReference type="EMBL" id="HGS86335.1"/>
    </source>
</evidence>
<dbReference type="InterPro" id="IPR000537">
    <property type="entry name" value="UbiA_prenyltransferase"/>
</dbReference>
<evidence type="ECO:0000256" key="4">
    <source>
        <dbReference type="ARBA" id="ARBA00022679"/>
    </source>
</evidence>
<dbReference type="InterPro" id="IPR044878">
    <property type="entry name" value="UbiA_sf"/>
</dbReference>
<accession>A0A7C4L096</accession>
<evidence type="ECO:0000256" key="6">
    <source>
        <dbReference type="ARBA" id="ARBA00022989"/>
    </source>
</evidence>
<dbReference type="Pfam" id="PF01040">
    <property type="entry name" value="UbiA"/>
    <property type="match status" value="1"/>
</dbReference>
<dbReference type="PANTHER" id="PTHR13929:SF0">
    <property type="entry name" value="UBIA PRENYLTRANSFERASE DOMAIN-CONTAINING PROTEIN 1"/>
    <property type="match status" value="1"/>
</dbReference>
<comment type="subcellular location">
    <subcellularLocation>
        <location evidence="8">Cell membrane</location>
        <topology evidence="8">Multi-pass membrane protein</topology>
    </subcellularLocation>
    <subcellularLocation>
        <location evidence="1">Membrane</location>
        <topology evidence="1">Multi-pass membrane protein</topology>
    </subcellularLocation>
</comment>
<comment type="similarity">
    <text evidence="8">Belongs to the MenA family. Type 1 subfamily.</text>
</comment>
<keyword evidence="2 8" id="KW-0474">Menaquinone biosynthesis</keyword>
<dbReference type="CDD" id="cd13962">
    <property type="entry name" value="PT_UbiA_UBIAD1"/>
    <property type="match status" value="1"/>
</dbReference>
<dbReference type="InterPro" id="IPR004657">
    <property type="entry name" value="MenA"/>
</dbReference>
<dbReference type="AlphaFoldDB" id="A0A7C4L096"/>
<comment type="caution">
    <text evidence="10">The sequence shown here is derived from an EMBL/GenBank/DDBJ whole genome shotgun (WGS) entry which is preliminary data.</text>
</comment>
<keyword evidence="7 8" id="KW-0472">Membrane</keyword>
<comment type="catalytic activity">
    <reaction evidence="8">
        <text>an all-trans-polyprenyl diphosphate + 1,4-dihydroxy-2-naphthoate + H(+) = a 2-demethylmenaquinol + CO2 + diphosphate</text>
        <dbReference type="Rhea" id="RHEA:26478"/>
        <dbReference type="Rhea" id="RHEA-COMP:9563"/>
        <dbReference type="Rhea" id="RHEA-COMP:9564"/>
        <dbReference type="ChEBI" id="CHEBI:11173"/>
        <dbReference type="ChEBI" id="CHEBI:15378"/>
        <dbReference type="ChEBI" id="CHEBI:16526"/>
        <dbReference type="ChEBI" id="CHEBI:33019"/>
        <dbReference type="ChEBI" id="CHEBI:55437"/>
        <dbReference type="ChEBI" id="CHEBI:58914"/>
        <dbReference type="EC" id="2.5.1.74"/>
    </reaction>
</comment>
<feature type="transmembrane region" description="Helical" evidence="8">
    <location>
        <begin position="153"/>
        <end position="172"/>
    </location>
</feature>
<dbReference type="PANTHER" id="PTHR13929">
    <property type="entry name" value="1,4-DIHYDROXY-2-NAPHTHOATE OCTAPRENYLTRANSFERASE"/>
    <property type="match status" value="1"/>
</dbReference>
<dbReference type="HAMAP" id="MF_01937">
    <property type="entry name" value="MenA_1"/>
    <property type="match status" value="1"/>
</dbReference>
<gene>
    <name evidence="8" type="primary">menA</name>
    <name evidence="10" type="ORF">ENT17_01815</name>
</gene>
<feature type="transmembrane region" description="Helical" evidence="8">
    <location>
        <begin position="242"/>
        <end position="264"/>
    </location>
</feature>
<evidence type="ECO:0000256" key="9">
    <source>
        <dbReference type="NCBIfam" id="TIGR00751"/>
    </source>
</evidence>
<organism evidence="10">
    <name type="scientific">Bellilinea caldifistulae</name>
    <dbReference type="NCBI Taxonomy" id="360411"/>
    <lineage>
        <taxon>Bacteria</taxon>
        <taxon>Bacillati</taxon>
        <taxon>Chloroflexota</taxon>
        <taxon>Anaerolineae</taxon>
        <taxon>Anaerolineales</taxon>
        <taxon>Anaerolineaceae</taxon>
        <taxon>Bellilinea</taxon>
    </lineage>
</organism>
<dbReference type="UniPathway" id="UPA00079">
    <property type="reaction ID" value="UER00168"/>
</dbReference>
<sequence>MNTAAPTKLSLWQVWLLAARPRTLPAAAAPVLVGCAVAAYEGVFRPLPALAAFLVGLLLQIGANISNDYFDFKKGADTSERVGPLRVTQAGLLTPRQVIGGMVVVFGAAALIGIYLIWVAGLPALVLGVVAILSALAYTGGPYPLAYHGWGEVFVLLFFGLAAVCGTYYVQAGMLSMAAVWSSLPVGLLAMAILTVNNLRDIATDRASGKHTLAVRLGERGAVLEYGVWVGLAYGVVLTGVILGVLPLAALLSLLSLPLAVRLMKQVARTRGRALNPLLAKTGQLELLFASLYAAGLLFSRWWSGF</sequence>
<dbReference type="GO" id="GO:0042371">
    <property type="term" value="P:vitamin K biosynthetic process"/>
    <property type="evidence" value="ECO:0007669"/>
    <property type="project" value="TreeGrafter"/>
</dbReference>
<keyword evidence="6 8" id="KW-1133">Transmembrane helix</keyword>
<dbReference type="GO" id="GO:0009234">
    <property type="term" value="P:menaquinone biosynthetic process"/>
    <property type="evidence" value="ECO:0007669"/>
    <property type="project" value="UniProtKB-UniRule"/>
</dbReference>
<feature type="transmembrane region" description="Helical" evidence="8">
    <location>
        <begin position="98"/>
        <end position="118"/>
    </location>
</feature>
<name>A0A7C4L096_9CHLR</name>
<evidence type="ECO:0000256" key="1">
    <source>
        <dbReference type="ARBA" id="ARBA00004141"/>
    </source>
</evidence>
<feature type="transmembrane region" description="Helical" evidence="8">
    <location>
        <begin position="124"/>
        <end position="141"/>
    </location>
</feature>
<evidence type="ECO:0000256" key="8">
    <source>
        <dbReference type="HAMAP-Rule" id="MF_01937"/>
    </source>
</evidence>
<evidence type="ECO:0000256" key="2">
    <source>
        <dbReference type="ARBA" id="ARBA00022428"/>
    </source>
</evidence>
<dbReference type="NCBIfam" id="NF004751">
    <property type="entry name" value="PRK06080.1-3"/>
    <property type="match status" value="1"/>
</dbReference>
<proteinExistence type="inferred from homology"/>
<keyword evidence="5 8" id="KW-0812">Transmembrane</keyword>
<protein>
    <recommendedName>
        <fullName evidence="8 9">1,4-dihydroxy-2-naphthoate octaprenyltransferase</fullName>
        <shortName evidence="8">DHNA-octaprenyltransferase</shortName>
        <ecNumber evidence="8 9">2.5.1.74</ecNumber>
    </recommendedName>
</protein>
<reference evidence="10" key="1">
    <citation type="journal article" date="2020" name="mSystems">
        <title>Genome- and Community-Level Interaction Insights into Carbon Utilization and Element Cycling Functions of Hydrothermarchaeota in Hydrothermal Sediment.</title>
        <authorList>
            <person name="Zhou Z."/>
            <person name="Liu Y."/>
            <person name="Xu W."/>
            <person name="Pan J."/>
            <person name="Luo Z.H."/>
            <person name="Li M."/>
        </authorList>
    </citation>
    <scope>NUCLEOTIDE SEQUENCE [LARGE SCALE GENOMIC DNA]</scope>
    <source>
        <strain evidence="10">SpSt-556</strain>
    </source>
</reference>
<keyword evidence="4 8" id="KW-0808">Transferase</keyword>
<comment type="pathway">
    <text evidence="8">Quinol/quinone metabolism; menaquinone biosynthesis; menaquinol from 1,4-dihydroxy-2-naphthoate: step 1/2.</text>
</comment>
<dbReference type="GO" id="GO:0005886">
    <property type="term" value="C:plasma membrane"/>
    <property type="evidence" value="ECO:0007669"/>
    <property type="project" value="UniProtKB-SubCell"/>
</dbReference>
<evidence type="ECO:0000256" key="3">
    <source>
        <dbReference type="ARBA" id="ARBA00022475"/>
    </source>
</evidence>
<dbReference type="EC" id="2.5.1.74" evidence="8 9"/>
<feature type="transmembrane region" description="Helical" evidence="8">
    <location>
        <begin position="178"/>
        <end position="196"/>
    </location>
</feature>
<comment type="function">
    <text evidence="8">Conversion of 1,4-dihydroxy-2-naphthoate (DHNA) to demethylmenaquinone (DMK).</text>
</comment>
<dbReference type="GO" id="GO:0046428">
    <property type="term" value="F:1,4-dihydroxy-2-naphthoate polyprenyltransferase activity"/>
    <property type="evidence" value="ECO:0007669"/>
    <property type="project" value="UniProtKB-UniRule"/>
</dbReference>
<dbReference type="EMBL" id="DSXR01000023">
    <property type="protein sequence ID" value="HGS86335.1"/>
    <property type="molecule type" value="Genomic_DNA"/>
</dbReference>
<evidence type="ECO:0000256" key="7">
    <source>
        <dbReference type="ARBA" id="ARBA00023136"/>
    </source>
</evidence>
<dbReference type="InterPro" id="IPR026046">
    <property type="entry name" value="UBIAD1"/>
</dbReference>
<dbReference type="Gene3D" id="1.10.357.140">
    <property type="entry name" value="UbiA prenyltransferase"/>
    <property type="match status" value="1"/>
</dbReference>
<dbReference type="NCBIfam" id="TIGR00751">
    <property type="entry name" value="menA"/>
    <property type="match status" value="1"/>
</dbReference>
<dbReference type="PIRSF" id="PIRSF005355">
    <property type="entry name" value="UBIAD1"/>
    <property type="match status" value="1"/>
</dbReference>
<keyword evidence="3 8" id="KW-1003">Cell membrane</keyword>
<feature type="transmembrane region" description="Helical" evidence="8">
    <location>
        <begin position="217"/>
        <end position="236"/>
    </location>
</feature>